<dbReference type="PRINTS" id="PR00081">
    <property type="entry name" value="GDHRDH"/>
</dbReference>
<dbReference type="EMBL" id="CP103416">
    <property type="protein sequence ID" value="UVW34668.1"/>
    <property type="molecule type" value="Genomic_DNA"/>
</dbReference>
<proteinExistence type="inferred from homology"/>
<dbReference type="NCBIfam" id="NF005559">
    <property type="entry name" value="PRK07231.1"/>
    <property type="match status" value="1"/>
</dbReference>
<dbReference type="Proteomes" id="UP001059934">
    <property type="component" value="Chromosome"/>
</dbReference>
<reference evidence="4" key="1">
    <citation type="submission" date="2022-08" db="EMBL/GenBank/DDBJ databases">
        <title>Catabolic pathway analysis in culturable SAR92 clade bacteria reveals their overlooked roles in DMSP degradation in coastal seas.</title>
        <authorList>
            <person name="He X."/>
            <person name="Zhang X."/>
            <person name="Zhang Y."/>
        </authorList>
    </citation>
    <scope>NUCLEOTIDE SEQUENCE</scope>
    <source>
        <strain evidence="4">H455</strain>
    </source>
</reference>
<evidence type="ECO:0000256" key="1">
    <source>
        <dbReference type="ARBA" id="ARBA00006484"/>
    </source>
</evidence>
<protein>
    <submittedName>
        <fullName evidence="4">Glucose 1-dehydrogenase</fullName>
        <ecNumber evidence="4">1.1.1.47</ecNumber>
    </submittedName>
</protein>
<dbReference type="PROSITE" id="PS00061">
    <property type="entry name" value="ADH_SHORT"/>
    <property type="match status" value="1"/>
</dbReference>
<keyword evidence="2 4" id="KW-0560">Oxidoreductase</keyword>
<dbReference type="PANTHER" id="PTHR24321">
    <property type="entry name" value="DEHYDROGENASES, SHORT CHAIN"/>
    <property type="match status" value="1"/>
</dbReference>
<keyword evidence="3" id="KW-0732">Signal</keyword>
<sequence>MNFDFNNKVVLITGAAAGLGYACAQAFAAAGAKLVITDISQEALDQAVADLEQGGAEVLGLLNDASDSADVDSMMAALVARFGRLDIAVNNAGTATPLQEFHEVGEAEFDRVIAVNLKGVWLCMQAEIRQMLKQGGGRIVNMASATSRNTYPHAAPYVTSKFAVAGLTRTVAVDYADRDIRINAICPGNVATPLVVSLVEDLSLLSTKHAMKRLGTPEEVANGVMFLASELSSFSTGSLLEVDGGWNAI</sequence>
<evidence type="ECO:0000256" key="2">
    <source>
        <dbReference type="ARBA" id="ARBA00023002"/>
    </source>
</evidence>
<gene>
    <name evidence="4" type="ORF">NYF23_11700</name>
</gene>
<evidence type="ECO:0000313" key="4">
    <source>
        <dbReference type="EMBL" id="UVW34668.1"/>
    </source>
</evidence>
<dbReference type="PANTHER" id="PTHR24321:SF8">
    <property type="entry name" value="ESTRADIOL 17-BETA-DEHYDROGENASE 8-RELATED"/>
    <property type="match status" value="1"/>
</dbReference>
<comment type="similarity">
    <text evidence="1">Belongs to the short-chain dehydrogenases/reductases (SDR) family.</text>
</comment>
<dbReference type="GO" id="GO:0047936">
    <property type="term" value="F:glucose 1-dehydrogenase [NAD(P)+] activity"/>
    <property type="evidence" value="ECO:0007669"/>
    <property type="project" value="UniProtKB-EC"/>
</dbReference>
<dbReference type="Gene3D" id="3.40.50.720">
    <property type="entry name" value="NAD(P)-binding Rossmann-like Domain"/>
    <property type="match status" value="1"/>
</dbReference>
<dbReference type="InterPro" id="IPR002347">
    <property type="entry name" value="SDR_fam"/>
</dbReference>
<dbReference type="SUPFAM" id="SSF51735">
    <property type="entry name" value="NAD(P)-binding Rossmann-fold domains"/>
    <property type="match status" value="1"/>
</dbReference>
<dbReference type="InterPro" id="IPR036291">
    <property type="entry name" value="NAD(P)-bd_dom_sf"/>
</dbReference>
<dbReference type="PRINTS" id="PR00080">
    <property type="entry name" value="SDRFAMILY"/>
</dbReference>
<keyword evidence="5" id="KW-1185">Reference proteome</keyword>
<organism evidence="4 5">
    <name type="scientific">SAR92 clade bacterium H455</name>
    <dbReference type="NCBI Taxonomy" id="2974818"/>
    <lineage>
        <taxon>Bacteria</taxon>
        <taxon>Pseudomonadati</taxon>
        <taxon>Pseudomonadota</taxon>
        <taxon>Gammaproteobacteria</taxon>
        <taxon>Cellvibrionales</taxon>
        <taxon>Porticoccaceae</taxon>
        <taxon>SAR92 clade</taxon>
    </lineage>
</organism>
<evidence type="ECO:0000313" key="5">
    <source>
        <dbReference type="Proteomes" id="UP001059934"/>
    </source>
</evidence>
<feature type="chain" id="PRO_5046368561" evidence="3">
    <location>
        <begin position="29"/>
        <end position="249"/>
    </location>
</feature>
<evidence type="ECO:0000256" key="3">
    <source>
        <dbReference type="SAM" id="SignalP"/>
    </source>
</evidence>
<dbReference type="EC" id="1.1.1.47" evidence="4"/>
<dbReference type="Pfam" id="PF13561">
    <property type="entry name" value="adh_short_C2"/>
    <property type="match status" value="1"/>
</dbReference>
<name>A0ABY5TLD6_9GAMM</name>
<dbReference type="InterPro" id="IPR020904">
    <property type="entry name" value="Sc_DH/Rdtase_CS"/>
</dbReference>
<accession>A0ABY5TLD6</accession>
<dbReference type="CDD" id="cd05233">
    <property type="entry name" value="SDR_c"/>
    <property type="match status" value="1"/>
</dbReference>
<feature type="signal peptide" evidence="3">
    <location>
        <begin position="1"/>
        <end position="28"/>
    </location>
</feature>